<protein>
    <submittedName>
        <fullName evidence="5">Amino acid/amide ABC transporter substrate-binding protein (HAAT family)</fullName>
    </submittedName>
</protein>
<dbReference type="Gene3D" id="3.40.50.2300">
    <property type="match status" value="2"/>
</dbReference>
<keyword evidence="2 3" id="KW-0732">Signal</keyword>
<dbReference type="EMBL" id="SHKY01000001">
    <property type="protein sequence ID" value="RZU51989.1"/>
    <property type="molecule type" value="Genomic_DNA"/>
</dbReference>
<keyword evidence="6" id="KW-1185">Reference proteome</keyword>
<dbReference type="InterPro" id="IPR028081">
    <property type="entry name" value="Leu-bd"/>
</dbReference>
<evidence type="ECO:0000313" key="5">
    <source>
        <dbReference type="EMBL" id="RZU51989.1"/>
    </source>
</evidence>
<dbReference type="AlphaFoldDB" id="A0A4Q7ZNW9"/>
<dbReference type="RefSeq" id="WP_242624957.1">
    <property type="nucleotide sequence ID" value="NZ_SHKY01000001.1"/>
</dbReference>
<proteinExistence type="inferred from homology"/>
<sequence length="386" mass="40225">MRLPRRVTAPLLASTLLAAAVTGCDSTGDAGDATDVVIGADLATGSAIDSAYARALQLKIEQVNASGQLGDHRLVLRVQDNRSDSTSSLRNISLFADDARVAAIVTGSCGECVVDAAKTINDKRVPTIALAAAAEVSAPVTERRYVFKLGPNPVDSAAALVTELQRTRTKSVALLYADDLYGRGGHQVMTSALDKAGITIAGSRTVKPAATDVSQAVGMLAEAKPDALVVWTAPDQAALAATSAKAAKFGGRLYFDAAAAGDLFIPSEAARATNNATMVFPQILAIDDVIATTPAKAARKQWFRDYTSRYGSYSGAAAFAADAVDLVADAVGRAGGNRERIRDILETSQMDGLSGPIRITPDNHSGLMPQALTLLVARSGRWRLLG</sequence>
<dbReference type="Proteomes" id="UP000292564">
    <property type="component" value="Unassembled WGS sequence"/>
</dbReference>
<evidence type="ECO:0000256" key="1">
    <source>
        <dbReference type="ARBA" id="ARBA00010062"/>
    </source>
</evidence>
<feature type="chain" id="PRO_5039632029" evidence="3">
    <location>
        <begin position="20"/>
        <end position="386"/>
    </location>
</feature>
<accession>A0A4Q7ZNW9</accession>
<organism evidence="5 6">
    <name type="scientific">Krasilnikovia cinnamomea</name>
    <dbReference type="NCBI Taxonomy" id="349313"/>
    <lineage>
        <taxon>Bacteria</taxon>
        <taxon>Bacillati</taxon>
        <taxon>Actinomycetota</taxon>
        <taxon>Actinomycetes</taxon>
        <taxon>Micromonosporales</taxon>
        <taxon>Micromonosporaceae</taxon>
        <taxon>Krasilnikovia</taxon>
    </lineage>
</organism>
<feature type="domain" description="Leucine-binding protein" evidence="4">
    <location>
        <begin position="46"/>
        <end position="369"/>
    </location>
</feature>
<dbReference type="Pfam" id="PF13458">
    <property type="entry name" value="Peripla_BP_6"/>
    <property type="match status" value="1"/>
</dbReference>
<feature type="signal peptide" evidence="3">
    <location>
        <begin position="1"/>
        <end position="19"/>
    </location>
</feature>
<dbReference type="PANTHER" id="PTHR30483:SF38">
    <property type="entry name" value="BLR7848 PROTEIN"/>
    <property type="match status" value="1"/>
</dbReference>
<dbReference type="InterPro" id="IPR028082">
    <property type="entry name" value="Peripla_BP_I"/>
</dbReference>
<evidence type="ECO:0000256" key="3">
    <source>
        <dbReference type="SAM" id="SignalP"/>
    </source>
</evidence>
<name>A0A4Q7ZNW9_9ACTN</name>
<evidence type="ECO:0000259" key="4">
    <source>
        <dbReference type="Pfam" id="PF13458"/>
    </source>
</evidence>
<evidence type="ECO:0000256" key="2">
    <source>
        <dbReference type="ARBA" id="ARBA00022729"/>
    </source>
</evidence>
<reference evidence="5 6" key="1">
    <citation type="submission" date="2019-02" db="EMBL/GenBank/DDBJ databases">
        <title>Sequencing the genomes of 1000 actinobacteria strains.</title>
        <authorList>
            <person name="Klenk H.-P."/>
        </authorList>
    </citation>
    <scope>NUCLEOTIDE SEQUENCE [LARGE SCALE GENOMIC DNA]</scope>
    <source>
        <strain evidence="5 6">DSM 45162</strain>
    </source>
</reference>
<dbReference type="PROSITE" id="PS51257">
    <property type="entry name" value="PROKAR_LIPOPROTEIN"/>
    <property type="match status" value="1"/>
</dbReference>
<dbReference type="SUPFAM" id="SSF53822">
    <property type="entry name" value="Periplasmic binding protein-like I"/>
    <property type="match status" value="1"/>
</dbReference>
<gene>
    <name evidence="5" type="ORF">EV385_3829</name>
</gene>
<dbReference type="PANTHER" id="PTHR30483">
    <property type="entry name" value="LEUCINE-SPECIFIC-BINDING PROTEIN"/>
    <property type="match status" value="1"/>
</dbReference>
<comment type="similarity">
    <text evidence="1">Belongs to the leucine-binding protein family.</text>
</comment>
<evidence type="ECO:0000313" key="6">
    <source>
        <dbReference type="Proteomes" id="UP000292564"/>
    </source>
</evidence>
<comment type="caution">
    <text evidence="5">The sequence shown here is derived from an EMBL/GenBank/DDBJ whole genome shotgun (WGS) entry which is preliminary data.</text>
</comment>
<dbReference type="InterPro" id="IPR051010">
    <property type="entry name" value="BCAA_transport"/>
</dbReference>